<reference evidence="3" key="1">
    <citation type="submission" date="2016-09" db="EMBL/GenBank/DDBJ databases">
        <authorList>
            <person name="Lysoe E."/>
        </authorList>
    </citation>
    <scope>NUCLEOTIDE SEQUENCE [LARGE SCALE GENOMIC DNA]</scope>
    <source>
        <strain evidence="3">LJ96T</strain>
    </source>
</reference>
<evidence type="ECO:0000313" key="2">
    <source>
        <dbReference type="EMBL" id="APG04854.1"/>
    </source>
</evidence>
<gene>
    <name evidence="2" type="ORF">BJI69_13770</name>
</gene>
<dbReference type="Proteomes" id="UP000182987">
    <property type="component" value="Chromosome"/>
</dbReference>
<accession>A0A1L3EV14</accession>
<feature type="domain" description="Peptidase M12B" evidence="1">
    <location>
        <begin position="20"/>
        <end position="252"/>
    </location>
</feature>
<dbReference type="KEGG" id="lrz:BJI69_13770"/>
<dbReference type="GO" id="GO:0004222">
    <property type="term" value="F:metalloendopeptidase activity"/>
    <property type="evidence" value="ECO:0007669"/>
    <property type="project" value="InterPro"/>
</dbReference>
<keyword evidence="3" id="KW-1185">Reference proteome</keyword>
<protein>
    <recommendedName>
        <fullName evidence="1">Peptidase M12B domain-containing protein</fullName>
    </recommendedName>
</protein>
<dbReference type="InterPro" id="IPR024079">
    <property type="entry name" value="MetalloPept_cat_dom_sf"/>
</dbReference>
<sequence length="490" mass="52668">MWNGMAATSPARSSTSTGHREYRLAIAATSAYTKHFGGTVSDGLASVVETINRVNAVFERDLGIHLTLVENNDRIIFADPAKDPYMPPVGNSELDFARNQNVKVLDQVIGNGEFDVGHLFEATNAGGAIDGAVCDAGQKADASTGLISPSSEFPTFSQTFIITVMHELAHQFGALHSFNGCQRDSDSGVEPGSGSTIMSYAGECFRTGKWPVELNPLHNLQVLKDEYFHAKSIAQVRAFLVGPGAACGLARPAQGQPPSIVDSQGNMSPFIPARTPFLLDAYAESGNRHARLTYAWEQVDQGPEQPEDEALIDKGKGSIFRSYPPTSVGTRTFPKLEAVLGDEGLDKGEVYPTTSRELNFSLTVRDNLGEQASVSSSARTVRVVDTGQAFAIRYPSASTTWKAGTRRIAIWNAAGTAGSPILCRRVRIDLSTDGGYSYLSRPLAASVPNSGYAYIDVPALDRDLHSARVRVTCNGHLFFAVSPGNFSILR</sequence>
<dbReference type="Gene3D" id="3.40.390.10">
    <property type="entry name" value="Collagenase (Catalytic Domain)"/>
    <property type="match status" value="1"/>
</dbReference>
<evidence type="ECO:0000313" key="3">
    <source>
        <dbReference type="Proteomes" id="UP000182987"/>
    </source>
</evidence>
<dbReference type="SUPFAM" id="SSF55486">
    <property type="entry name" value="Metalloproteases ('zincins'), catalytic domain"/>
    <property type="match status" value="1"/>
</dbReference>
<dbReference type="AlphaFoldDB" id="A0A1L3EV14"/>
<organism evidence="2 3">
    <name type="scientific">Luteibacter rhizovicinus DSM 16549</name>
    <dbReference type="NCBI Taxonomy" id="1440763"/>
    <lineage>
        <taxon>Bacteria</taxon>
        <taxon>Pseudomonadati</taxon>
        <taxon>Pseudomonadota</taxon>
        <taxon>Gammaproteobacteria</taxon>
        <taxon>Lysobacterales</taxon>
        <taxon>Rhodanobacteraceae</taxon>
        <taxon>Luteibacter</taxon>
    </lineage>
</organism>
<dbReference type="GO" id="GO:0006508">
    <property type="term" value="P:proteolysis"/>
    <property type="evidence" value="ECO:0007669"/>
    <property type="project" value="InterPro"/>
</dbReference>
<evidence type="ECO:0000259" key="1">
    <source>
        <dbReference type="PROSITE" id="PS50215"/>
    </source>
</evidence>
<dbReference type="Pfam" id="PF13583">
    <property type="entry name" value="Reprolysin_4"/>
    <property type="match status" value="1"/>
</dbReference>
<proteinExistence type="predicted"/>
<dbReference type="EMBL" id="CP017480">
    <property type="protein sequence ID" value="APG04854.1"/>
    <property type="molecule type" value="Genomic_DNA"/>
</dbReference>
<dbReference type="PROSITE" id="PS50215">
    <property type="entry name" value="ADAM_MEPRO"/>
    <property type="match status" value="1"/>
</dbReference>
<dbReference type="InterPro" id="IPR001590">
    <property type="entry name" value="Peptidase_M12B"/>
</dbReference>
<name>A0A1L3EV14_9GAMM</name>